<gene>
    <name evidence="1" type="ORF">g.17254</name>
</gene>
<protein>
    <submittedName>
        <fullName evidence="1">Uncharacterized protein</fullName>
    </submittedName>
</protein>
<evidence type="ECO:0000313" key="1">
    <source>
        <dbReference type="EMBL" id="JAS67046.1"/>
    </source>
</evidence>
<accession>A0A1B6GX99</accession>
<name>A0A1B6GX99_9HEMI</name>
<proteinExistence type="predicted"/>
<reference evidence="1" key="1">
    <citation type="submission" date="2015-11" db="EMBL/GenBank/DDBJ databases">
        <title>De novo transcriptome assembly of four potential Pierce s Disease insect vectors from Arizona vineyards.</title>
        <authorList>
            <person name="Tassone E.E."/>
        </authorList>
    </citation>
    <scope>NUCLEOTIDE SEQUENCE</scope>
</reference>
<dbReference type="EMBL" id="GECZ01002723">
    <property type="protein sequence ID" value="JAS67046.1"/>
    <property type="molecule type" value="Transcribed_RNA"/>
</dbReference>
<organism evidence="1">
    <name type="scientific">Cuerna arida</name>
    <dbReference type="NCBI Taxonomy" id="1464854"/>
    <lineage>
        <taxon>Eukaryota</taxon>
        <taxon>Metazoa</taxon>
        <taxon>Ecdysozoa</taxon>
        <taxon>Arthropoda</taxon>
        <taxon>Hexapoda</taxon>
        <taxon>Insecta</taxon>
        <taxon>Pterygota</taxon>
        <taxon>Neoptera</taxon>
        <taxon>Paraneoptera</taxon>
        <taxon>Hemiptera</taxon>
        <taxon>Auchenorrhyncha</taxon>
        <taxon>Membracoidea</taxon>
        <taxon>Cicadellidae</taxon>
        <taxon>Cicadellinae</taxon>
        <taxon>Proconiini</taxon>
        <taxon>Cuerna</taxon>
    </lineage>
</organism>
<feature type="non-terminal residue" evidence="1">
    <location>
        <position position="1"/>
    </location>
</feature>
<dbReference type="AlphaFoldDB" id="A0A1B6GX99"/>
<sequence>VKYLPIVFQTFTLIKMKAVLALAGLVCAVMVATTSGYPSPSCCGLGASCGNFYGGECCGGLSCGPALTCIAAEFPFPAYGPYGYPYYGYYGGYGYSGPACIGCGCGCDTCFGCNNF</sequence>